<keyword evidence="11" id="KW-0378">Hydrolase</keyword>
<comment type="similarity">
    <text evidence="2">Belongs to the RRP4 family.</text>
</comment>
<sequence length="325" mass="35197">MFSIKTRPPVSSLHFDAPTSYGHDMDMDQDDLGEGPSTSGPRSVVSPGENITSAKEYMRGHGTYVESDQIVSSVSGTIQRVNKLISVKPVKSRYNPEVGDLVIGRITEVGQLRWKVDGNARQEAVLMLSSVNLPGGVQRRKIESDALKMREFLAEGDLLVAEVQAFFADGAMSLHTRSLKYGKLRNGQLVSLPPHLIRRLKSHFYHIPPPCGPTGVDIILGLNGYVWVSVGTTQEKRDGGEGFDAEGVYSDKNDDISPEGRQAISTVAGIIQVFASHNIPLSDTLISDGYNWLVSTGGTLTSLKEEGGRQMIASITGVDVDGQVE</sequence>
<gene>
    <name evidence="11" type="ORF">DB88DRAFT_490467</name>
</gene>
<protein>
    <submittedName>
        <fullName evidence="11">Exosome complex exonuclease rrp4</fullName>
    </submittedName>
</protein>
<dbReference type="AlphaFoldDB" id="A0AAD9CZE5"/>
<keyword evidence="3" id="KW-0698">rRNA processing</keyword>
<dbReference type="Gene3D" id="2.40.50.140">
    <property type="entry name" value="Nucleic acid-binding proteins"/>
    <property type="match status" value="1"/>
</dbReference>
<dbReference type="InterPro" id="IPR004088">
    <property type="entry name" value="KH_dom_type_1"/>
</dbReference>
<dbReference type="Pfam" id="PF15985">
    <property type="entry name" value="KH_6"/>
    <property type="match status" value="1"/>
</dbReference>
<evidence type="ECO:0000256" key="5">
    <source>
        <dbReference type="ARBA" id="ARBA00022884"/>
    </source>
</evidence>
<comment type="subcellular location">
    <subcellularLocation>
        <location evidence="1">Nucleus</location>
    </subcellularLocation>
</comment>
<feature type="domain" description="Exosome complex component N-terminal" evidence="8">
    <location>
        <begin position="44"/>
        <end position="81"/>
    </location>
</feature>
<accession>A0AAD9CZE5</accession>
<evidence type="ECO:0000256" key="7">
    <source>
        <dbReference type="SAM" id="MobiDB-lite"/>
    </source>
</evidence>
<evidence type="ECO:0000256" key="2">
    <source>
        <dbReference type="ARBA" id="ARBA00009155"/>
    </source>
</evidence>
<dbReference type="GO" id="GO:0071051">
    <property type="term" value="P:poly(A)-dependent snoRNA 3'-end processing"/>
    <property type="evidence" value="ECO:0007669"/>
    <property type="project" value="TreeGrafter"/>
</dbReference>
<dbReference type="GO" id="GO:0071035">
    <property type="term" value="P:nuclear polyadenylation-dependent rRNA catabolic process"/>
    <property type="evidence" value="ECO:0007669"/>
    <property type="project" value="TreeGrafter"/>
</dbReference>
<name>A0AAD9CZE5_PAPLA</name>
<dbReference type="InterPro" id="IPR036612">
    <property type="entry name" value="KH_dom_type_1_sf"/>
</dbReference>
<dbReference type="PANTHER" id="PTHR21321:SF4">
    <property type="entry name" value="EXOSOME COMPLEX COMPONENT RRP4"/>
    <property type="match status" value="1"/>
</dbReference>
<keyword evidence="4" id="KW-0271">Exosome</keyword>
<dbReference type="CDD" id="cd05789">
    <property type="entry name" value="S1_Rrp4"/>
    <property type="match status" value="1"/>
</dbReference>
<dbReference type="Pfam" id="PF21266">
    <property type="entry name" value="S1_RRP4"/>
    <property type="match status" value="1"/>
</dbReference>
<dbReference type="CDD" id="cd22525">
    <property type="entry name" value="KH-I_Rrp4_eukar"/>
    <property type="match status" value="1"/>
</dbReference>
<dbReference type="Proteomes" id="UP001182556">
    <property type="component" value="Unassembled WGS sequence"/>
</dbReference>
<proteinExistence type="inferred from homology"/>
<dbReference type="GO" id="GO:0000176">
    <property type="term" value="C:nuclear exosome (RNase complex)"/>
    <property type="evidence" value="ECO:0007669"/>
    <property type="project" value="UniProtKB-ARBA"/>
</dbReference>
<dbReference type="InterPro" id="IPR025721">
    <property type="entry name" value="Exosome_cplx_N_dom"/>
</dbReference>
<dbReference type="GO" id="GO:0034475">
    <property type="term" value="P:U4 snRNA 3'-end processing"/>
    <property type="evidence" value="ECO:0007669"/>
    <property type="project" value="TreeGrafter"/>
</dbReference>
<evidence type="ECO:0000313" key="11">
    <source>
        <dbReference type="EMBL" id="KAK1924455.1"/>
    </source>
</evidence>
<dbReference type="GO" id="GO:0071034">
    <property type="term" value="P:CUT catabolic process"/>
    <property type="evidence" value="ECO:0007669"/>
    <property type="project" value="TreeGrafter"/>
</dbReference>
<dbReference type="InterPro" id="IPR012340">
    <property type="entry name" value="NA-bd_OB-fold"/>
</dbReference>
<keyword evidence="11" id="KW-0269">Exonuclease</keyword>
<evidence type="ECO:0000259" key="8">
    <source>
        <dbReference type="Pfam" id="PF14382"/>
    </source>
</evidence>
<feature type="region of interest" description="Disordered" evidence="7">
    <location>
        <begin position="1"/>
        <end position="49"/>
    </location>
</feature>
<dbReference type="SUPFAM" id="SSF50249">
    <property type="entry name" value="Nucleic acid-binding proteins"/>
    <property type="match status" value="1"/>
</dbReference>
<dbReference type="InterPro" id="IPR026699">
    <property type="entry name" value="Exosome_RNA_bind1/RRP40/RRP4"/>
</dbReference>
<organism evidence="11 12">
    <name type="scientific">Papiliotrema laurentii</name>
    <name type="common">Cryptococcus laurentii</name>
    <dbReference type="NCBI Taxonomy" id="5418"/>
    <lineage>
        <taxon>Eukaryota</taxon>
        <taxon>Fungi</taxon>
        <taxon>Dikarya</taxon>
        <taxon>Basidiomycota</taxon>
        <taxon>Agaricomycotina</taxon>
        <taxon>Tremellomycetes</taxon>
        <taxon>Tremellales</taxon>
        <taxon>Rhynchogastremaceae</taxon>
        <taxon>Papiliotrema</taxon>
    </lineage>
</organism>
<keyword evidence="11" id="KW-0540">Nuclease</keyword>
<reference evidence="11" key="1">
    <citation type="submission" date="2023-02" db="EMBL/GenBank/DDBJ databases">
        <title>Identification and recombinant expression of a fungal hydrolase from Papiliotrema laurentii that hydrolyzes apple cutin and clears colloidal polyester polyurethane.</title>
        <authorList>
            <consortium name="DOE Joint Genome Institute"/>
            <person name="Roman V.A."/>
            <person name="Bojanowski C."/>
            <person name="Crable B.R."/>
            <person name="Wagner D.N."/>
            <person name="Hung C.S."/>
            <person name="Nadeau L.J."/>
            <person name="Schratz L."/>
            <person name="Haridas S."/>
            <person name="Pangilinan J."/>
            <person name="Lipzen A."/>
            <person name="Na H."/>
            <person name="Yan M."/>
            <person name="Ng V."/>
            <person name="Grigoriev I.V."/>
            <person name="Spatafora J.W."/>
            <person name="Barlow D."/>
            <person name="Biffinger J."/>
            <person name="Kelley-Loughnane N."/>
            <person name="Varaljay V.A."/>
            <person name="Crookes-Goodson W.J."/>
        </authorList>
    </citation>
    <scope>NUCLEOTIDE SEQUENCE</scope>
    <source>
        <strain evidence="11">5307AH</strain>
    </source>
</reference>
<dbReference type="GO" id="GO:0003723">
    <property type="term" value="F:RNA binding"/>
    <property type="evidence" value="ECO:0007669"/>
    <property type="project" value="UniProtKB-KW"/>
</dbReference>
<evidence type="ECO:0000256" key="4">
    <source>
        <dbReference type="ARBA" id="ARBA00022835"/>
    </source>
</evidence>
<evidence type="ECO:0000259" key="10">
    <source>
        <dbReference type="Pfam" id="PF21266"/>
    </source>
</evidence>
<comment type="caution">
    <text evidence="11">The sequence shown here is derived from an EMBL/GenBank/DDBJ whole genome shotgun (WGS) entry which is preliminary data.</text>
</comment>
<evidence type="ECO:0000313" key="12">
    <source>
        <dbReference type="Proteomes" id="UP001182556"/>
    </source>
</evidence>
<evidence type="ECO:0000259" key="9">
    <source>
        <dbReference type="Pfam" id="PF15985"/>
    </source>
</evidence>
<dbReference type="SUPFAM" id="SSF110324">
    <property type="entry name" value="Ribosomal L27 protein-like"/>
    <property type="match status" value="1"/>
</dbReference>
<dbReference type="EMBL" id="JAODAN010000005">
    <property type="protein sequence ID" value="KAK1924455.1"/>
    <property type="molecule type" value="Genomic_DNA"/>
</dbReference>
<dbReference type="GO" id="GO:0000177">
    <property type="term" value="C:cytoplasmic exosome (RNase complex)"/>
    <property type="evidence" value="ECO:0007669"/>
    <property type="project" value="TreeGrafter"/>
</dbReference>
<keyword evidence="12" id="KW-1185">Reference proteome</keyword>
<keyword evidence="5" id="KW-0694">RNA-binding</keyword>
<dbReference type="SUPFAM" id="SSF54791">
    <property type="entry name" value="Eukaryotic type KH-domain (KH-domain type I)"/>
    <property type="match status" value="1"/>
</dbReference>
<dbReference type="GO" id="GO:0004527">
    <property type="term" value="F:exonuclease activity"/>
    <property type="evidence" value="ECO:0007669"/>
    <property type="project" value="UniProtKB-KW"/>
</dbReference>
<dbReference type="Pfam" id="PF14382">
    <property type="entry name" value="ECR1_N"/>
    <property type="match status" value="1"/>
</dbReference>
<keyword evidence="6" id="KW-0539">Nucleus</keyword>
<dbReference type="GO" id="GO:0000467">
    <property type="term" value="P:exonucleolytic trimming to generate mature 3'-end of 5.8S rRNA from tricistronic rRNA transcript (SSU-rRNA, 5.8S rRNA, LSU-rRNA)"/>
    <property type="evidence" value="ECO:0007669"/>
    <property type="project" value="TreeGrafter"/>
</dbReference>
<dbReference type="GO" id="GO:0071038">
    <property type="term" value="P:TRAMP-dependent tRNA surveillance pathway"/>
    <property type="evidence" value="ECO:0007669"/>
    <property type="project" value="TreeGrafter"/>
</dbReference>
<evidence type="ECO:0000256" key="1">
    <source>
        <dbReference type="ARBA" id="ARBA00004123"/>
    </source>
</evidence>
<dbReference type="FunFam" id="2.40.50.140:FF:000038">
    <property type="entry name" value="Exosome complex component RRP4"/>
    <property type="match status" value="1"/>
</dbReference>
<dbReference type="PANTHER" id="PTHR21321">
    <property type="entry name" value="PNAS-3 RELATED"/>
    <property type="match status" value="1"/>
</dbReference>
<dbReference type="Gene3D" id="2.40.50.100">
    <property type="match status" value="1"/>
</dbReference>
<dbReference type="GO" id="GO:0071028">
    <property type="term" value="P:nuclear mRNA surveillance"/>
    <property type="evidence" value="ECO:0007669"/>
    <property type="project" value="UniProtKB-ARBA"/>
</dbReference>
<dbReference type="InterPro" id="IPR048565">
    <property type="entry name" value="S1_RRP4"/>
</dbReference>
<evidence type="ECO:0000256" key="3">
    <source>
        <dbReference type="ARBA" id="ARBA00022552"/>
    </source>
</evidence>
<feature type="domain" description="K Homology" evidence="9">
    <location>
        <begin position="187"/>
        <end position="232"/>
    </location>
</feature>
<feature type="domain" description="RRP4 S1" evidence="10">
    <location>
        <begin position="93"/>
        <end position="164"/>
    </location>
</feature>
<evidence type="ECO:0000256" key="6">
    <source>
        <dbReference type="ARBA" id="ARBA00023242"/>
    </source>
</evidence>